<dbReference type="PATRIC" id="fig|573060.9.peg.5247"/>
<protein>
    <submittedName>
        <fullName evidence="1">Uncharacterized protein</fullName>
    </submittedName>
</protein>
<reference evidence="1 2" key="1">
    <citation type="submission" date="2009-05" db="EMBL/GenBank/DDBJ databases">
        <title>The draft genome of Acidovorax delafieldii 2AN.</title>
        <authorList>
            <consortium name="US DOE Joint Genome Institute (JGI-PGF)"/>
            <person name="Lucas S."/>
            <person name="Copeland A."/>
            <person name="Lapidus A."/>
            <person name="Glavina del Rio T."/>
            <person name="Tice H."/>
            <person name="Bruce D."/>
            <person name="Goodwin L."/>
            <person name="Pitluck S."/>
            <person name="Larimer F."/>
            <person name="Land M.L."/>
            <person name="Hauser L."/>
            <person name="Shelobolina E.S."/>
            <person name="Picardal F."/>
            <person name="Roden E."/>
            <person name="Emerson D."/>
        </authorList>
    </citation>
    <scope>NUCLEOTIDE SEQUENCE [LARGE SCALE GENOMIC DNA]</scope>
    <source>
        <strain evidence="1 2">2AN</strain>
    </source>
</reference>
<proteinExistence type="predicted"/>
<keyword evidence="2" id="KW-1185">Reference proteome</keyword>
<accession>C5SZM4</accession>
<evidence type="ECO:0000313" key="1">
    <source>
        <dbReference type="EMBL" id="EER62420.1"/>
    </source>
</evidence>
<gene>
    <name evidence="1" type="ORF">AcdelDRAFT_0104</name>
</gene>
<sequence length="39" mass="4647">MWPFNQKLDLNEIEIHLHFWVRRGSNLHGEIVSRQTGST</sequence>
<comment type="caution">
    <text evidence="1">The sequence shown here is derived from an EMBL/GenBank/DDBJ whole genome shotgun (WGS) entry which is preliminary data.</text>
</comment>
<name>C5SZM4_ACIDE</name>
<organism evidence="1 2">
    <name type="scientific">Acidovorax delafieldii 2AN</name>
    <dbReference type="NCBI Taxonomy" id="573060"/>
    <lineage>
        <taxon>Bacteria</taxon>
        <taxon>Pseudomonadati</taxon>
        <taxon>Pseudomonadota</taxon>
        <taxon>Betaproteobacteria</taxon>
        <taxon>Burkholderiales</taxon>
        <taxon>Comamonadaceae</taxon>
        <taxon>Acidovorax</taxon>
    </lineage>
</organism>
<dbReference type="AlphaFoldDB" id="C5SZM4"/>
<dbReference type="EMBL" id="ACQT01000001">
    <property type="protein sequence ID" value="EER62420.1"/>
    <property type="molecule type" value="Genomic_DNA"/>
</dbReference>
<evidence type="ECO:0000313" key="2">
    <source>
        <dbReference type="Proteomes" id="UP000003856"/>
    </source>
</evidence>
<dbReference type="Proteomes" id="UP000003856">
    <property type="component" value="Unassembled WGS sequence"/>
</dbReference>